<reference evidence="1" key="2">
    <citation type="journal article" date="2015" name="Data Brief">
        <title>Shoot transcriptome of the giant reed, Arundo donax.</title>
        <authorList>
            <person name="Barrero R.A."/>
            <person name="Guerrero F.D."/>
            <person name="Moolhuijzen P."/>
            <person name="Goolsby J.A."/>
            <person name="Tidwell J."/>
            <person name="Bellgard S.E."/>
            <person name="Bellgard M.I."/>
        </authorList>
    </citation>
    <scope>NUCLEOTIDE SEQUENCE</scope>
    <source>
        <tissue evidence="1">Shoot tissue taken approximately 20 cm above the soil surface</tissue>
    </source>
</reference>
<evidence type="ECO:0000313" key="1">
    <source>
        <dbReference type="EMBL" id="JAE02243.1"/>
    </source>
</evidence>
<name>A0A0A9F1S3_ARUDO</name>
<organism evidence="1">
    <name type="scientific">Arundo donax</name>
    <name type="common">Giant reed</name>
    <name type="synonym">Donax arundinaceus</name>
    <dbReference type="NCBI Taxonomy" id="35708"/>
    <lineage>
        <taxon>Eukaryota</taxon>
        <taxon>Viridiplantae</taxon>
        <taxon>Streptophyta</taxon>
        <taxon>Embryophyta</taxon>
        <taxon>Tracheophyta</taxon>
        <taxon>Spermatophyta</taxon>
        <taxon>Magnoliopsida</taxon>
        <taxon>Liliopsida</taxon>
        <taxon>Poales</taxon>
        <taxon>Poaceae</taxon>
        <taxon>PACMAD clade</taxon>
        <taxon>Arundinoideae</taxon>
        <taxon>Arundineae</taxon>
        <taxon>Arundo</taxon>
    </lineage>
</organism>
<dbReference type="EMBL" id="GBRH01195653">
    <property type="protein sequence ID" value="JAE02243.1"/>
    <property type="molecule type" value="Transcribed_RNA"/>
</dbReference>
<sequence>MQKHIEHIVCSSPKRLKKFHICISQQRKDSLGALQVPQICTPSRARGNVNLKCSPLKRLIFN</sequence>
<dbReference type="AlphaFoldDB" id="A0A0A9F1S3"/>
<reference evidence="1" key="1">
    <citation type="submission" date="2014-09" db="EMBL/GenBank/DDBJ databases">
        <authorList>
            <person name="Magalhaes I.L.F."/>
            <person name="Oliveira U."/>
            <person name="Santos F.R."/>
            <person name="Vidigal T.H.D.A."/>
            <person name="Brescovit A.D."/>
            <person name="Santos A.J."/>
        </authorList>
    </citation>
    <scope>NUCLEOTIDE SEQUENCE</scope>
    <source>
        <tissue evidence="1">Shoot tissue taken approximately 20 cm above the soil surface</tissue>
    </source>
</reference>
<protein>
    <submittedName>
        <fullName evidence="1">Uncharacterized protein</fullName>
    </submittedName>
</protein>
<accession>A0A0A9F1S3</accession>
<proteinExistence type="predicted"/>